<evidence type="ECO:0000256" key="3">
    <source>
        <dbReference type="ARBA" id="ARBA00022759"/>
    </source>
</evidence>
<dbReference type="Pfam" id="PF17919">
    <property type="entry name" value="RT_RNaseH_2"/>
    <property type="match status" value="1"/>
</dbReference>
<gene>
    <name evidence="7" type="ORF">GHT06_020459</name>
</gene>
<dbReference type="PANTHER" id="PTHR37984">
    <property type="entry name" value="PROTEIN CBG26694"/>
    <property type="match status" value="1"/>
</dbReference>
<keyword evidence="8" id="KW-1185">Reference proteome</keyword>
<keyword evidence="3" id="KW-0255">Endonuclease</keyword>
<evidence type="ECO:0000259" key="6">
    <source>
        <dbReference type="Pfam" id="PF17919"/>
    </source>
</evidence>
<dbReference type="Proteomes" id="UP000820818">
    <property type="component" value="Linkage Group LG9"/>
</dbReference>
<sequence length="582" mass="63337">MVADNIIAPVVEPTEWMSRMLVVGKPDGDSLPWLGHVIGNGTLKPDPEKVEAIVKMPAPTDKNGLIRLLGMVTYLEKFCKDLAVLTRPLRDMLKQGAAWLWDAQHEQSLNALKSAISSLPVLRLFDVCKPLVVSVDASSIGIGAVLLQDGKPVAFSSTSLTETQKRYCQIEKELLAVQFGLLRFRQYVYGQKVTIESDHKPLVGLLEKPIVTCSPRIQDETSTTEIRLSAAPSPRLFTDDVTQDSEDQVHHVLHSLVTSVSTRKRYAEATALDPTLQLFKTVIQSGWPEKRAQCPAAVKPYWSVRSELSMAKGILLCGSRLVVPMSLRRETMEGIHDGHFVTSSPEFAQSNGLVERHIQTVKRTLLKMFAEGKSLWEALAAVRSTPVSSSLPAPSVLLQGRNLRGVLPFLEASLSPKLVPASFVPAFVQTRPVSVRSSALSVGQPVRALVKGKWQLGVVSVVCPEPHSYVVLFVHPTHPTALVKPIGSAAVAVQSNVAGTSRLVTAVNTPSGQSSVFQSSVQQESTPIRSVEALSRHAREIPASRPARLFVHSASNSQQAPVSALGVTRSGRRYIKPPPHSQ</sequence>
<reference evidence="7 8" key="1">
    <citation type="submission" date="2022-05" db="EMBL/GenBank/DDBJ databases">
        <title>A multi-omics perspective on studying reproductive biology in Daphnia sinensis.</title>
        <authorList>
            <person name="Jia J."/>
        </authorList>
    </citation>
    <scope>NUCLEOTIDE SEQUENCE [LARGE SCALE GENOMIC DNA]</scope>
    <source>
        <strain evidence="7 8">WSL</strain>
    </source>
</reference>
<dbReference type="GO" id="GO:0004519">
    <property type="term" value="F:endonuclease activity"/>
    <property type="evidence" value="ECO:0007669"/>
    <property type="project" value="UniProtKB-KW"/>
</dbReference>
<dbReference type="AlphaFoldDB" id="A0AAD5KIE4"/>
<evidence type="ECO:0000256" key="1">
    <source>
        <dbReference type="ARBA" id="ARBA00022695"/>
    </source>
</evidence>
<keyword evidence="1" id="KW-0548">Nucleotidyltransferase</keyword>
<proteinExistence type="predicted"/>
<dbReference type="InterPro" id="IPR043502">
    <property type="entry name" value="DNA/RNA_pol_sf"/>
</dbReference>
<dbReference type="CDD" id="cd09274">
    <property type="entry name" value="RNase_HI_RT_Ty3"/>
    <property type="match status" value="1"/>
</dbReference>
<keyword evidence="4" id="KW-0695">RNA-directed DNA polymerase</keyword>
<comment type="caution">
    <text evidence="7">The sequence shown here is derived from an EMBL/GenBank/DDBJ whole genome shotgun (WGS) entry which is preliminary data.</text>
</comment>
<evidence type="ECO:0000313" key="7">
    <source>
        <dbReference type="EMBL" id="KAI9552594.1"/>
    </source>
</evidence>
<dbReference type="GO" id="GO:0003964">
    <property type="term" value="F:RNA-directed DNA polymerase activity"/>
    <property type="evidence" value="ECO:0007669"/>
    <property type="project" value="UniProtKB-KW"/>
</dbReference>
<dbReference type="InterPro" id="IPR036397">
    <property type="entry name" value="RNaseH_sf"/>
</dbReference>
<dbReference type="PANTHER" id="PTHR37984:SF8">
    <property type="entry name" value="CCHC-TYPE DOMAIN-CONTAINING PROTEIN"/>
    <property type="match status" value="1"/>
</dbReference>
<dbReference type="SUPFAM" id="SSF56672">
    <property type="entry name" value="DNA/RNA polymerases"/>
    <property type="match status" value="1"/>
</dbReference>
<evidence type="ECO:0000256" key="2">
    <source>
        <dbReference type="ARBA" id="ARBA00022722"/>
    </source>
</evidence>
<evidence type="ECO:0000256" key="4">
    <source>
        <dbReference type="ARBA" id="ARBA00022918"/>
    </source>
</evidence>
<evidence type="ECO:0000313" key="8">
    <source>
        <dbReference type="Proteomes" id="UP000820818"/>
    </source>
</evidence>
<dbReference type="EMBL" id="WJBH02000009">
    <property type="protein sequence ID" value="KAI9552594.1"/>
    <property type="molecule type" value="Genomic_DNA"/>
</dbReference>
<dbReference type="Gene3D" id="3.30.420.10">
    <property type="entry name" value="Ribonuclease H-like superfamily/Ribonuclease H"/>
    <property type="match status" value="1"/>
</dbReference>
<protein>
    <recommendedName>
        <fullName evidence="6">Reverse transcriptase/retrotransposon-derived protein RNase H-like domain-containing protein</fullName>
    </recommendedName>
</protein>
<dbReference type="InterPro" id="IPR041577">
    <property type="entry name" value="RT_RNaseH_2"/>
</dbReference>
<dbReference type="FunFam" id="3.10.20.370:FF:000001">
    <property type="entry name" value="Retrovirus-related Pol polyprotein from transposon 17.6-like protein"/>
    <property type="match status" value="1"/>
</dbReference>
<dbReference type="FunFam" id="3.30.70.270:FF:000026">
    <property type="entry name" value="Transposon Ty3-G Gag-Pol polyprotein"/>
    <property type="match status" value="1"/>
</dbReference>
<dbReference type="InterPro" id="IPR043128">
    <property type="entry name" value="Rev_trsase/Diguanyl_cyclase"/>
</dbReference>
<dbReference type="InterPro" id="IPR050951">
    <property type="entry name" value="Retrovirus_Pol_polyprotein"/>
</dbReference>
<organism evidence="7 8">
    <name type="scientific">Daphnia sinensis</name>
    <dbReference type="NCBI Taxonomy" id="1820382"/>
    <lineage>
        <taxon>Eukaryota</taxon>
        <taxon>Metazoa</taxon>
        <taxon>Ecdysozoa</taxon>
        <taxon>Arthropoda</taxon>
        <taxon>Crustacea</taxon>
        <taxon>Branchiopoda</taxon>
        <taxon>Diplostraca</taxon>
        <taxon>Cladocera</taxon>
        <taxon>Anomopoda</taxon>
        <taxon>Daphniidae</taxon>
        <taxon>Daphnia</taxon>
        <taxon>Daphnia similis group</taxon>
    </lineage>
</organism>
<feature type="region of interest" description="Disordered" evidence="5">
    <location>
        <begin position="556"/>
        <end position="582"/>
    </location>
</feature>
<dbReference type="GO" id="GO:0003676">
    <property type="term" value="F:nucleic acid binding"/>
    <property type="evidence" value="ECO:0007669"/>
    <property type="project" value="InterPro"/>
</dbReference>
<name>A0AAD5KIE4_9CRUS</name>
<accession>A0AAD5KIE4</accession>
<dbReference type="Gene3D" id="3.30.70.270">
    <property type="match status" value="1"/>
</dbReference>
<feature type="domain" description="Reverse transcriptase/retrotransposon-derived protein RNase H-like" evidence="6">
    <location>
        <begin position="101"/>
        <end position="195"/>
    </location>
</feature>
<evidence type="ECO:0000256" key="5">
    <source>
        <dbReference type="SAM" id="MobiDB-lite"/>
    </source>
</evidence>
<keyword evidence="2" id="KW-0540">Nuclease</keyword>
<keyword evidence="1" id="KW-0808">Transferase</keyword>
<keyword evidence="3" id="KW-0378">Hydrolase</keyword>